<comment type="subcellular location">
    <subcellularLocation>
        <location evidence="2">Membrane</location>
        <topology evidence="2">Multi-pass membrane protein</topology>
    </subcellularLocation>
</comment>
<dbReference type="InterPro" id="IPR052023">
    <property type="entry name" value="Histidine_kinase_KdpD"/>
</dbReference>
<comment type="caution">
    <text evidence="15">The sequence shown here is derived from an EMBL/GenBank/DDBJ whole genome shotgun (WGS) entry which is preliminary data.</text>
</comment>
<dbReference type="RefSeq" id="WP_408622112.1">
    <property type="nucleotide sequence ID" value="NZ_JBEQCT010000001.1"/>
</dbReference>
<evidence type="ECO:0000259" key="14">
    <source>
        <dbReference type="PROSITE" id="PS50109"/>
    </source>
</evidence>
<evidence type="ECO:0000256" key="6">
    <source>
        <dbReference type="ARBA" id="ARBA00022692"/>
    </source>
</evidence>
<evidence type="ECO:0000313" key="15">
    <source>
        <dbReference type="EMBL" id="MFM2483968.1"/>
    </source>
</evidence>
<dbReference type="InterPro" id="IPR004358">
    <property type="entry name" value="Sig_transdc_His_kin-like_C"/>
</dbReference>
<sequence>MRDNDRADALLQELCQQETGKGRGHLKIFLGAAPGVGKTYTMLQEAQQLSEQGIDLIIGVIETHGRTQTQEASRHLPIHPCQHINYRGKHYSELDLDGLLAKKPALVLVDEFAHSNIPGSRHQKRYQDIQELLDVGIDVYTTLNIQHLDSLNDLIYQLTQVRVKEVIPDKVVLEADTLLFVDLPPRQLIERLKQGQVYLPEQAQAALQAFFSVSNLTALRELALQMVASHVQGEMNLHLNTQGKPNIILQDKLMLCLSEQLDGRALIRSAQRIALRQQVPWIVLHVAQTNSLPLAIEQHLSFASKLGAEIITMIDMHIAEAILHVAKQQSVSQLLIGKPRKKFFARSPVLQHLLSNLGSLDLTILAEQSSPKSNGSFFTRLKQFSIGRQILVGLVSVSLATGVGLLVTPWLPETAMPLIFIVAVLLSAVISSAGPASITALFSFMACNFFFTPPYFTFKVGDHSDLLNLISLLLVGLLVGRLAAHQSQQLKALRSSQQLTQMLLSLTQALSAANNIKDVARHTERVISGVLQCICVVFNSEQQGVIDKSLQLNVTDQAALQWCLTHQQVAGRHSSTLNGSDMQYHPLGPDLALGLKLAAPLPLAVDYQLQSMLTDVRATIDRMVLTEQLQKSRFESETNRIRAALLSSVSHDLKTPLASIIGSSTTLLDYQQQLCVSDQHDLVQSVLQEAQRLSSYIQNLLDMIRLGQSDFQLKREHFSIKQWCQDVIARSDNLDHINQFELRFDQKVTHLYAHRALMEQVLTNLLDNARRYSPRDQPIVIQTMYAPPELIIDVIDQGTGISESDRSKIFELFYTQPVGDSGSRGTGLGLAISRAMVEAHGGRIWSFPGDYGKGTYMRIALPLNLNTKET</sequence>
<keyword evidence="16" id="KW-1185">Reference proteome</keyword>
<comment type="catalytic activity">
    <reaction evidence="1">
        <text>ATP + protein L-histidine = ADP + protein N-phospho-L-histidine.</text>
        <dbReference type="EC" id="2.7.13.3"/>
    </reaction>
</comment>
<dbReference type="CDD" id="cd00082">
    <property type="entry name" value="HisKA"/>
    <property type="match status" value="1"/>
</dbReference>
<keyword evidence="11" id="KW-0902">Two-component regulatory system</keyword>
<dbReference type="InterPro" id="IPR038318">
    <property type="entry name" value="KdpD_sf"/>
</dbReference>
<feature type="transmembrane region" description="Helical" evidence="13">
    <location>
        <begin position="390"/>
        <end position="411"/>
    </location>
</feature>
<dbReference type="InterPro" id="IPR036097">
    <property type="entry name" value="HisK_dim/P_sf"/>
</dbReference>
<dbReference type="InterPro" id="IPR003852">
    <property type="entry name" value="Sig_transdc_His_kinase_KdpD_N"/>
</dbReference>
<dbReference type="Pfam" id="PF02702">
    <property type="entry name" value="KdpD"/>
    <property type="match status" value="1"/>
</dbReference>
<dbReference type="SUPFAM" id="SSF47384">
    <property type="entry name" value="Homodimeric domain of signal transducing histidine kinase"/>
    <property type="match status" value="1"/>
</dbReference>
<dbReference type="InterPro" id="IPR027417">
    <property type="entry name" value="P-loop_NTPase"/>
</dbReference>
<dbReference type="Gene3D" id="1.10.287.130">
    <property type="match status" value="1"/>
</dbReference>
<evidence type="ECO:0000256" key="5">
    <source>
        <dbReference type="ARBA" id="ARBA00022679"/>
    </source>
</evidence>
<dbReference type="Gene3D" id="3.30.450.40">
    <property type="match status" value="1"/>
</dbReference>
<dbReference type="PANTHER" id="PTHR45569:SF1">
    <property type="entry name" value="SENSOR PROTEIN KDPD"/>
    <property type="match status" value="1"/>
</dbReference>
<dbReference type="InterPro" id="IPR003661">
    <property type="entry name" value="HisK_dim/P_dom"/>
</dbReference>
<evidence type="ECO:0000256" key="13">
    <source>
        <dbReference type="SAM" id="Phobius"/>
    </source>
</evidence>
<evidence type="ECO:0000256" key="7">
    <source>
        <dbReference type="ARBA" id="ARBA00022741"/>
    </source>
</evidence>
<dbReference type="Pfam" id="PF02518">
    <property type="entry name" value="HATPase_c"/>
    <property type="match status" value="1"/>
</dbReference>
<evidence type="ECO:0000256" key="2">
    <source>
        <dbReference type="ARBA" id="ARBA00004141"/>
    </source>
</evidence>
<feature type="transmembrane region" description="Helical" evidence="13">
    <location>
        <begin position="418"/>
        <end position="446"/>
    </location>
</feature>
<dbReference type="EC" id="2.7.13.3" evidence="3"/>
<organism evidence="15 16">
    <name type="scientific">Celerinatantimonas yamalensis</name>
    <dbReference type="NCBI Taxonomy" id="559956"/>
    <lineage>
        <taxon>Bacteria</taxon>
        <taxon>Pseudomonadati</taxon>
        <taxon>Pseudomonadota</taxon>
        <taxon>Gammaproteobacteria</taxon>
        <taxon>Celerinatantimonadaceae</taxon>
        <taxon>Celerinatantimonas</taxon>
    </lineage>
</organism>
<evidence type="ECO:0000256" key="9">
    <source>
        <dbReference type="ARBA" id="ARBA00022840"/>
    </source>
</evidence>
<dbReference type="InterPro" id="IPR005467">
    <property type="entry name" value="His_kinase_dom"/>
</dbReference>
<evidence type="ECO:0000256" key="8">
    <source>
        <dbReference type="ARBA" id="ARBA00022777"/>
    </source>
</evidence>
<keyword evidence="9" id="KW-0067">ATP-binding</keyword>
<dbReference type="Proteomes" id="UP001629953">
    <property type="component" value="Unassembled WGS sequence"/>
</dbReference>
<dbReference type="SMART" id="SM00388">
    <property type="entry name" value="HisKA"/>
    <property type="match status" value="1"/>
</dbReference>
<reference evidence="15 16" key="1">
    <citation type="journal article" date="2013" name="Int. J. Syst. Evol. Microbiol.">
        <title>Celerinatantimonas yamalensis sp. nov., a cold-adapted diazotrophic bacterium from a cold permafrost brine.</title>
        <authorList>
            <person name="Shcherbakova V."/>
            <person name="Chuvilskaya N."/>
            <person name="Rivkina E."/>
            <person name="Demidov N."/>
            <person name="Uchaeva V."/>
            <person name="Suetin S."/>
            <person name="Suzina N."/>
            <person name="Gilichinsky D."/>
        </authorList>
    </citation>
    <scope>NUCLEOTIDE SEQUENCE [LARGE SCALE GENOMIC DNA]</scope>
    <source>
        <strain evidence="15 16">C7</strain>
    </source>
</reference>
<keyword evidence="4" id="KW-0597">Phosphoprotein</keyword>
<dbReference type="Gene3D" id="3.30.565.10">
    <property type="entry name" value="Histidine kinase-like ATPase, C-terminal domain"/>
    <property type="match status" value="1"/>
</dbReference>
<dbReference type="InterPro" id="IPR003594">
    <property type="entry name" value="HATPase_dom"/>
</dbReference>
<keyword evidence="8" id="KW-0418">Kinase</keyword>
<feature type="domain" description="Histidine kinase" evidence="14">
    <location>
        <begin position="648"/>
        <end position="865"/>
    </location>
</feature>
<dbReference type="Pfam" id="PF13493">
    <property type="entry name" value="DUF4118"/>
    <property type="match status" value="1"/>
</dbReference>
<gene>
    <name evidence="15" type="ORF">ABUE30_02630</name>
</gene>
<dbReference type="Gene3D" id="1.20.120.620">
    <property type="entry name" value="Backbone structure of the membrane domain of e. Coli histidine kinase receptor kdpd"/>
    <property type="match status" value="1"/>
</dbReference>
<keyword evidence="7" id="KW-0547">Nucleotide-binding</keyword>
<evidence type="ECO:0000256" key="4">
    <source>
        <dbReference type="ARBA" id="ARBA00022553"/>
    </source>
</evidence>
<dbReference type="InterPro" id="IPR036890">
    <property type="entry name" value="HATPase_C_sf"/>
</dbReference>
<evidence type="ECO:0000313" key="16">
    <source>
        <dbReference type="Proteomes" id="UP001629953"/>
    </source>
</evidence>
<dbReference type="Pfam" id="PF00512">
    <property type="entry name" value="HisKA"/>
    <property type="match status" value="1"/>
</dbReference>
<keyword evidence="5" id="KW-0808">Transferase</keyword>
<dbReference type="EMBL" id="JBEQCT010000001">
    <property type="protein sequence ID" value="MFM2483968.1"/>
    <property type="molecule type" value="Genomic_DNA"/>
</dbReference>
<dbReference type="CDD" id="cd00075">
    <property type="entry name" value="HATPase"/>
    <property type="match status" value="1"/>
</dbReference>
<keyword evidence="12 13" id="KW-0472">Membrane</keyword>
<accession>A0ABW9G3P8</accession>
<dbReference type="SUPFAM" id="SSF52540">
    <property type="entry name" value="P-loop containing nucleoside triphosphate hydrolases"/>
    <property type="match status" value="1"/>
</dbReference>
<dbReference type="PROSITE" id="PS50109">
    <property type="entry name" value="HIS_KIN"/>
    <property type="match status" value="1"/>
</dbReference>
<evidence type="ECO:0000256" key="3">
    <source>
        <dbReference type="ARBA" id="ARBA00012438"/>
    </source>
</evidence>
<protein>
    <recommendedName>
        <fullName evidence="3">histidine kinase</fullName>
        <ecNumber evidence="3">2.7.13.3</ecNumber>
    </recommendedName>
</protein>
<evidence type="ECO:0000256" key="11">
    <source>
        <dbReference type="ARBA" id="ARBA00023012"/>
    </source>
</evidence>
<keyword evidence="6 13" id="KW-0812">Transmembrane</keyword>
<dbReference type="InterPro" id="IPR029016">
    <property type="entry name" value="GAF-like_dom_sf"/>
</dbReference>
<keyword evidence="10 13" id="KW-1133">Transmembrane helix</keyword>
<dbReference type="PANTHER" id="PTHR45569">
    <property type="entry name" value="SENSOR PROTEIN KDPD"/>
    <property type="match status" value="1"/>
</dbReference>
<dbReference type="PRINTS" id="PR00344">
    <property type="entry name" value="BCTRLSENSOR"/>
</dbReference>
<proteinExistence type="predicted"/>
<dbReference type="Gene3D" id="3.40.50.300">
    <property type="entry name" value="P-loop containing nucleotide triphosphate hydrolases"/>
    <property type="match status" value="1"/>
</dbReference>
<dbReference type="SMART" id="SM00387">
    <property type="entry name" value="HATPase_c"/>
    <property type="match status" value="1"/>
</dbReference>
<dbReference type="SUPFAM" id="SSF55874">
    <property type="entry name" value="ATPase domain of HSP90 chaperone/DNA topoisomerase II/histidine kinase"/>
    <property type="match status" value="1"/>
</dbReference>
<name>A0ABW9G3P8_9GAMM</name>
<evidence type="ECO:0000256" key="1">
    <source>
        <dbReference type="ARBA" id="ARBA00000085"/>
    </source>
</evidence>
<evidence type="ECO:0000256" key="10">
    <source>
        <dbReference type="ARBA" id="ARBA00022989"/>
    </source>
</evidence>
<evidence type="ECO:0000256" key="12">
    <source>
        <dbReference type="ARBA" id="ARBA00023136"/>
    </source>
</evidence>
<dbReference type="InterPro" id="IPR025201">
    <property type="entry name" value="KdpD_TM"/>
</dbReference>